<evidence type="ECO:0000313" key="1">
    <source>
        <dbReference type="EMBL" id="QBQ66490.1"/>
    </source>
</evidence>
<keyword evidence="1" id="KW-0614">Plasmid</keyword>
<dbReference type="Pfam" id="PF07128">
    <property type="entry name" value="DUF1380"/>
    <property type="match status" value="1"/>
</dbReference>
<sequence>MARPVKPKREKAMYGTREELCVKLENMFAFDEPLVLLVWTEEGVSVACREARPEPDEAETRAVMKAIGEMKMTEYRQKGVSNLTISNLLNRQRETVNRQVSVPAALLVSVLRNYEYELENRIGMAWEAGRQEPESVREALKNVHALQEALAA</sequence>
<dbReference type="RefSeq" id="WP_254258575.1">
    <property type="nucleotide sequence ID" value="NZ_MH909329.1"/>
</dbReference>
<accession>A0A482LYK6</accession>
<reference evidence="1" key="1">
    <citation type="submission" date="2018-09" db="EMBL/GenBank/DDBJ databases">
        <authorList>
            <person name="Yuan Q."/>
            <person name="Jiang X."/>
            <person name="Jing Y."/>
            <person name="Cheng Q."/>
            <person name="Zhou D."/>
        </authorList>
    </citation>
    <scope>NUCLEOTIDE SEQUENCE</scope>
    <source>
        <strain evidence="1">150707804</strain>
        <plasmid evidence="1">p707804-3FII</plasmid>
    </source>
</reference>
<dbReference type="EMBL" id="MH909329">
    <property type="protein sequence ID" value="QBQ66490.1"/>
    <property type="molecule type" value="Genomic_DNA"/>
</dbReference>
<geneLocation type="plasmid" evidence="1">
    <name>p707804-3FII</name>
</geneLocation>
<proteinExistence type="predicted"/>
<dbReference type="AlphaFoldDB" id="A0A482LYK6"/>
<organism evidence="1">
    <name type="scientific">Leclercia adecarboxylata</name>
    <dbReference type="NCBI Taxonomy" id="83655"/>
    <lineage>
        <taxon>Bacteria</taxon>
        <taxon>Pseudomonadati</taxon>
        <taxon>Pseudomonadota</taxon>
        <taxon>Gammaproteobacteria</taxon>
        <taxon>Enterobacterales</taxon>
        <taxon>Enterobacteriaceae</taxon>
        <taxon>Leclercia</taxon>
    </lineage>
</organism>
<name>A0A482LYK6_9ENTR</name>
<dbReference type="InterPro" id="IPR009811">
    <property type="entry name" value="DUF1380"/>
</dbReference>
<protein>
    <recommendedName>
        <fullName evidence="2">DUF1380 domain-containing protein</fullName>
    </recommendedName>
</protein>
<evidence type="ECO:0008006" key="2">
    <source>
        <dbReference type="Google" id="ProtNLM"/>
    </source>
</evidence>